<keyword evidence="3" id="KW-1185">Reference proteome</keyword>
<evidence type="ECO:0000313" key="2">
    <source>
        <dbReference type="EMBL" id="GBG74603.1"/>
    </source>
</evidence>
<sequence length="116" mass="12763">MMNPIRAGARAYHKDGRRGRKRAPAIEYTMDGGKDDETIPRDSKDSKAAGDIEAACRGRVKGVLEENPRPMTTAAAGGIVIRLFNHMRSMIRTINGVRRYDFSVQAHAGSGHQARL</sequence>
<name>A0A388KXB7_CHABU</name>
<gene>
    <name evidence="2" type="ORF">CBR_g19011</name>
</gene>
<reference evidence="2 3" key="1">
    <citation type="journal article" date="2018" name="Cell">
        <title>The Chara Genome: Secondary Complexity and Implications for Plant Terrestrialization.</title>
        <authorList>
            <person name="Nishiyama T."/>
            <person name="Sakayama H."/>
            <person name="Vries J.D."/>
            <person name="Buschmann H."/>
            <person name="Saint-Marcoux D."/>
            <person name="Ullrich K.K."/>
            <person name="Haas F.B."/>
            <person name="Vanderstraeten L."/>
            <person name="Becker D."/>
            <person name="Lang D."/>
            <person name="Vosolsobe S."/>
            <person name="Rombauts S."/>
            <person name="Wilhelmsson P.K.I."/>
            <person name="Janitza P."/>
            <person name="Kern R."/>
            <person name="Heyl A."/>
            <person name="Rumpler F."/>
            <person name="Villalobos L.I.A.C."/>
            <person name="Clay J.M."/>
            <person name="Skokan R."/>
            <person name="Toyoda A."/>
            <person name="Suzuki Y."/>
            <person name="Kagoshima H."/>
            <person name="Schijlen E."/>
            <person name="Tajeshwar N."/>
            <person name="Catarino B."/>
            <person name="Hetherington A.J."/>
            <person name="Saltykova A."/>
            <person name="Bonnot C."/>
            <person name="Breuninger H."/>
            <person name="Symeonidi A."/>
            <person name="Radhakrishnan G.V."/>
            <person name="Van Nieuwerburgh F."/>
            <person name="Deforce D."/>
            <person name="Chang C."/>
            <person name="Karol K.G."/>
            <person name="Hedrich R."/>
            <person name="Ulvskov P."/>
            <person name="Glockner G."/>
            <person name="Delwiche C.F."/>
            <person name="Petrasek J."/>
            <person name="Van de Peer Y."/>
            <person name="Friml J."/>
            <person name="Beilby M."/>
            <person name="Dolan L."/>
            <person name="Kohara Y."/>
            <person name="Sugano S."/>
            <person name="Fujiyama A."/>
            <person name="Delaux P.-M."/>
            <person name="Quint M."/>
            <person name="TheiBen G."/>
            <person name="Hagemann M."/>
            <person name="Harholt J."/>
            <person name="Dunand C."/>
            <person name="Zachgo S."/>
            <person name="Langdale J."/>
            <person name="Maumus F."/>
            <person name="Straeten D.V.D."/>
            <person name="Gould S.B."/>
            <person name="Rensing S.A."/>
        </authorList>
    </citation>
    <scope>NUCLEOTIDE SEQUENCE [LARGE SCALE GENOMIC DNA]</scope>
    <source>
        <strain evidence="2 3">S276</strain>
    </source>
</reference>
<organism evidence="2 3">
    <name type="scientific">Chara braunii</name>
    <name type="common">Braun's stonewort</name>
    <dbReference type="NCBI Taxonomy" id="69332"/>
    <lineage>
        <taxon>Eukaryota</taxon>
        <taxon>Viridiplantae</taxon>
        <taxon>Streptophyta</taxon>
        <taxon>Charophyceae</taxon>
        <taxon>Charales</taxon>
        <taxon>Characeae</taxon>
        <taxon>Chara</taxon>
    </lineage>
</organism>
<dbReference type="Gramene" id="GBG74603">
    <property type="protein sequence ID" value="GBG74603"/>
    <property type="gene ID" value="CBR_g19011"/>
</dbReference>
<dbReference type="AlphaFoldDB" id="A0A388KXB7"/>
<evidence type="ECO:0000256" key="1">
    <source>
        <dbReference type="SAM" id="MobiDB-lite"/>
    </source>
</evidence>
<proteinExistence type="predicted"/>
<dbReference type="EMBL" id="BFEA01000206">
    <property type="protein sequence ID" value="GBG74603.1"/>
    <property type="molecule type" value="Genomic_DNA"/>
</dbReference>
<dbReference type="Proteomes" id="UP000265515">
    <property type="component" value="Unassembled WGS sequence"/>
</dbReference>
<accession>A0A388KXB7</accession>
<feature type="compositionally biased region" description="Basic and acidic residues" evidence="1">
    <location>
        <begin position="32"/>
        <end position="50"/>
    </location>
</feature>
<evidence type="ECO:0000313" key="3">
    <source>
        <dbReference type="Proteomes" id="UP000265515"/>
    </source>
</evidence>
<comment type="caution">
    <text evidence="2">The sequence shown here is derived from an EMBL/GenBank/DDBJ whole genome shotgun (WGS) entry which is preliminary data.</text>
</comment>
<protein>
    <submittedName>
        <fullName evidence="2">Uncharacterized protein</fullName>
    </submittedName>
</protein>
<feature type="region of interest" description="Disordered" evidence="1">
    <location>
        <begin position="1"/>
        <end position="50"/>
    </location>
</feature>